<keyword evidence="4 5" id="KW-0393">Immunoglobulin domain</keyword>
<dbReference type="Gene3D" id="2.60.40.10">
    <property type="entry name" value="Immunoglobulins"/>
    <property type="match status" value="3"/>
</dbReference>
<dbReference type="SUPFAM" id="SSF49265">
    <property type="entry name" value="Fibronectin type III"/>
    <property type="match status" value="1"/>
</dbReference>
<comment type="subunit">
    <text evidence="5">Heterodimer with IL12A; disulfide-linked. The heterodimer is known as interleukin IL-12.</text>
</comment>
<sequence>MKTSALWTFGLLFISLSGAHGLDKFPTNYVVAKTENQDPITLTCSSKTGESVTWKHKGEEIDEDLEDLFQLDGPNLTVLEVDEPTLGEYSCWRGEEKLSSTYLLLEAEKGVELDSFLSCRAKSYDCVFTCNWIQGNHKLVRLGLGQDCSEGGKSCHWVTSSLSDGEFQFEVSHSLSPYAEESSMLELTAEAIIGSSMLRRTKRFYLRDIVKPDSPQIVKCQEVGQNLNVTIDPPSTWSTPHSFFSLEHEIEYELQDNGQNKTSLSAVIPKRIRRLRARSRDPLVNSTWSQWTSWRNVTTRNRKQDKCTNTAKSCCPEILRCKKKGRKNKGKKEIKKIETPKKGHQ</sequence>
<dbReference type="InterPro" id="IPR019482">
    <property type="entry name" value="IL-12_beta_cen-dom"/>
</dbReference>
<accession>A0AAV1G890</accession>
<name>A0AAV1G890_XYRNO</name>
<protein>
    <recommendedName>
        <fullName evidence="5">Interleukin-12 subunit beta</fullName>
        <shortName evidence="5">IL-12B</shortName>
    </recommendedName>
    <alternativeName>
        <fullName evidence="5">Cytotoxic lymphocyte maturation factor 40 kDa subunit</fullName>
    </alternativeName>
    <alternativeName>
        <fullName evidence="5">IL-12 subunit p40</fullName>
    </alternativeName>
</protein>
<organism evidence="8 9">
    <name type="scientific">Xyrichtys novacula</name>
    <name type="common">Pearly razorfish</name>
    <name type="synonym">Hemipteronotus novacula</name>
    <dbReference type="NCBI Taxonomy" id="13765"/>
    <lineage>
        <taxon>Eukaryota</taxon>
        <taxon>Metazoa</taxon>
        <taxon>Chordata</taxon>
        <taxon>Craniata</taxon>
        <taxon>Vertebrata</taxon>
        <taxon>Euteleostomi</taxon>
        <taxon>Actinopterygii</taxon>
        <taxon>Neopterygii</taxon>
        <taxon>Teleostei</taxon>
        <taxon>Neoteleostei</taxon>
        <taxon>Acanthomorphata</taxon>
        <taxon>Eupercaria</taxon>
        <taxon>Labriformes</taxon>
        <taxon>Labridae</taxon>
        <taxon>Xyrichtys</taxon>
    </lineage>
</organism>
<reference evidence="8" key="1">
    <citation type="submission" date="2023-08" db="EMBL/GenBank/DDBJ databases">
        <authorList>
            <person name="Alioto T."/>
            <person name="Alioto T."/>
            <person name="Gomez Garrido J."/>
        </authorList>
    </citation>
    <scope>NUCLEOTIDE SEQUENCE</scope>
</reference>
<feature type="domain" description="Interleukin-12 beta central" evidence="7">
    <location>
        <begin position="115"/>
        <end position="192"/>
    </location>
</feature>
<keyword evidence="2" id="KW-1015">Disulfide bond</keyword>
<dbReference type="PANTHER" id="PTHR48485:SF3">
    <property type="entry name" value="INTERLEUKIN-12 SUBUNIT BETA"/>
    <property type="match status" value="1"/>
</dbReference>
<evidence type="ECO:0000256" key="1">
    <source>
        <dbReference type="ARBA" id="ARBA00022729"/>
    </source>
</evidence>
<keyword evidence="9" id="KW-1185">Reference proteome</keyword>
<evidence type="ECO:0000256" key="6">
    <source>
        <dbReference type="SAM" id="MobiDB-lite"/>
    </source>
</evidence>
<evidence type="ECO:0000256" key="5">
    <source>
        <dbReference type="RuleBase" id="RU281113"/>
    </source>
</evidence>
<dbReference type="GO" id="GO:0004896">
    <property type="term" value="F:cytokine receptor activity"/>
    <property type="evidence" value="ECO:0007669"/>
    <property type="project" value="UniProtKB-UniRule"/>
</dbReference>
<evidence type="ECO:0000313" key="8">
    <source>
        <dbReference type="EMBL" id="CAJ1069259.1"/>
    </source>
</evidence>
<dbReference type="GO" id="GO:0005125">
    <property type="term" value="F:cytokine activity"/>
    <property type="evidence" value="ECO:0007669"/>
    <property type="project" value="UniProtKB-KW"/>
</dbReference>
<gene>
    <name evidence="5" type="primary">IL12B</name>
    <name evidence="8" type="ORF">XNOV1_A041559</name>
</gene>
<feature type="region of interest" description="Disordered" evidence="6">
    <location>
        <begin position="324"/>
        <end position="345"/>
    </location>
</feature>
<dbReference type="InterPro" id="IPR013783">
    <property type="entry name" value="Ig-like_fold"/>
</dbReference>
<evidence type="ECO:0000256" key="4">
    <source>
        <dbReference type="ARBA" id="ARBA00023319"/>
    </source>
</evidence>
<evidence type="ECO:0000256" key="3">
    <source>
        <dbReference type="ARBA" id="ARBA00023180"/>
    </source>
</evidence>
<dbReference type="InterPro" id="IPR036116">
    <property type="entry name" value="FN3_sf"/>
</dbReference>
<feature type="compositionally biased region" description="Basic residues" evidence="6">
    <location>
        <begin position="324"/>
        <end position="334"/>
    </location>
</feature>
<dbReference type="PRINTS" id="PR01928">
    <property type="entry name" value="INTRLEUKN12B"/>
</dbReference>
<dbReference type="Pfam" id="PF10420">
    <property type="entry name" value="IL12p40_C"/>
    <property type="match status" value="1"/>
</dbReference>
<keyword evidence="3 5" id="KW-0325">Glycoprotein</keyword>
<evidence type="ECO:0000256" key="2">
    <source>
        <dbReference type="ARBA" id="ARBA00023157"/>
    </source>
</evidence>
<keyword evidence="5" id="KW-0964">Secreted</keyword>
<dbReference type="EMBL" id="OY660875">
    <property type="protein sequence ID" value="CAJ1069259.1"/>
    <property type="molecule type" value="Genomic_DNA"/>
</dbReference>
<keyword evidence="5" id="KW-0202">Cytokine</keyword>
<evidence type="ECO:0000259" key="7">
    <source>
        <dbReference type="Pfam" id="PF10420"/>
    </source>
</evidence>
<dbReference type="Proteomes" id="UP001178508">
    <property type="component" value="Chromosome 12"/>
</dbReference>
<comment type="subcellular location">
    <subcellularLocation>
        <location evidence="5">Secreted</location>
    </subcellularLocation>
</comment>
<dbReference type="PANTHER" id="PTHR48485">
    <property type="entry name" value="INTERLEUKIN-12 SUBUNIT BETA-RELATED"/>
    <property type="match status" value="1"/>
</dbReference>
<feature type="compositionally biased region" description="Basic and acidic residues" evidence="6">
    <location>
        <begin position="335"/>
        <end position="345"/>
    </location>
</feature>
<comment type="similarity">
    <text evidence="5">Belongs to the IL-12B family.</text>
</comment>
<evidence type="ECO:0000313" key="9">
    <source>
        <dbReference type="Proteomes" id="UP001178508"/>
    </source>
</evidence>
<dbReference type="InterPro" id="IPR050676">
    <property type="entry name" value="IL-12"/>
</dbReference>
<keyword evidence="1 5" id="KW-0732">Signal</keyword>
<feature type="signal peptide" evidence="5">
    <location>
        <begin position="1"/>
        <end position="21"/>
    </location>
</feature>
<dbReference type="GO" id="GO:0005615">
    <property type="term" value="C:extracellular space"/>
    <property type="evidence" value="ECO:0007669"/>
    <property type="project" value="UniProtKB-KW"/>
</dbReference>
<dbReference type="InterPro" id="IPR015528">
    <property type="entry name" value="IL-12_beta"/>
</dbReference>
<proteinExistence type="inferred from homology"/>
<dbReference type="InterPro" id="IPR036179">
    <property type="entry name" value="Ig-like_dom_sf"/>
</dbReference>
<dbReference type="AlphaFoldDB" id="A0AAV1G890"/>
<feature type="chain" id="PRO_5043087118" description="Interleukin-12 subunit beta" evidence="5">
    <location>
        <begin position="22"/>
        <end position="345"/>
    </location>
</feature>
<dbReference type="SUPFAM" id="SSF48726">
    <property type="entry name" value="Immunoglobulin"/>
    <property type="match status" value="1"/>
</dbReference>